<evidence type="ECO:0000313" key="2">
    <source>
        <dbReference type="Proteomes" id="UP000464314"/>
    </source>
</evidence>
<dbReference type="EMBL" id="CP048000">
    <property type="protein sequence ID" value="QHQ61227.1"/>
    <property type="molecule type" value="Genomic_DNA"/>
</dbReference>
<evidence type="ECO:0000313" key="1">
    <source>
        <dbReference type="EMBL" id="QHQ61227.1"/>
    </source>
</evidence>
<dbReference type="Proteomes" id="UP000464314">
    <property type="component" value="Chromosome"/>
</dbReference>
<organism evidence="1 2">
    <name type="scientific">Anaerocolumna sedimenticola</name>
    <dbReference type="NCBI Taxonomy" id="2696063"/>
    <lineage>
        <taxon>Bacteria</taxon>
        <taxon>Bacillati</taxon>
        <taxon>Bacillota</taxon>
        <taxon>Clostridia</taxon>
        <taxon>Lachnospirales</taxon>
        <taxon>Lachnospiraceae</taxon>
        <taxon>Anaerocolumna</taxon>
    </lineage>
</organism>
<keyword evidence="2" id="KW-1185">Reference proteome</keyword>
<dbReference type="KEGG" id="anr:Ana3638_10960"/>
<proteinExistence type="predicted"/>
<reference evidence="1 2" key="1">
    <citation type="submission" date="2020-01" db="EMBL/GenBank/DDBJ databases">
        <title>Genome analysis of Anaerocolumna sp. CBA3638.</title>
        <authorList>
            <person name="Kim J."/>
            <person name="Roh S.W."/>
        </authorList>
    </citation>
    <scope>NUCLEOTIDE SEQUENCE [LARGE SCALE GENOMIC DNA]</scope>
    <source>
        <strain evidence="1 2">CBA3638</strain>
    </source>
</reference>
<gene>
    <name evidence="1" type="ORF">Ana3638_10960</name>
</gene>
<accession>A0A6P1TLR3</accession>
<protein>
    <submittedName>
        <fullName evidence="1">Uncharacterized protein</fullName>
    </submittedName>
</protein>
<name>A0A6P1TLR3_9FIRM</name>
<sequence length="85" mass="9802">MTIKLLINLNPKNNRIKFTNYGIRVRFGKYSLANQIYIMNNDIEINGLKIGDPISGFEKKFGEPVKDNSGNAHFKYKYIYLSGKL</sequence>
<dbReference type="RefSeq" id="WP_161838053.1">
    <property type="nucleotide sequence ID" value="NZ_CP048000.1"/>
</dbReference>
<dbReference type="AlphaFoldDB" id="A0A6P1TLR3"/>